<protein>
    <submittedName>
        <fullName evidence="1">Uncharacterized protein</fullName>
    </submittedName>
</protein>
<reference evidence="1" key="1">
    <citation type="submission" date="2022-08" db="EMBL/GenBank/DDBJ databases">
        <title>Alicyclobacillus fastidiosus DSM 17978, complete genome.</title>
        <authorList>
            <person name="Wang Q."/>
            <person name="Cai R."/>
            <person name="Wang Z."/>
        </authorList>
    </citation>
    <scope>NUCLEOTIDE SEQUENCE</scope>
    <source>
        <strain evidence="1">DSM 17978</strain>
    </source>
</reference>
<dbReference type="RefSeq" id="WP_268006042.1">
    <property type="nucleotide sequence ID" value="NZ_BSUT01000001.1"/>
</dbReference>
<sequence length="101" mass="11162">MEISSLRLSMSSLASDKHMLEGYTVSVGTVNATSHLVKGVTKPMRVPDLDQIVSMEKLALEKLEQEHSTETTTHCPFCCGNVRVSYHEWIGLTSVCENGCF</sequence>
<evidence type="ECO:0000313" key="2">
    <source>
        <dbReference type="Proteomes" id="UP001164761"/>
    </source>
</evidence>
<accession>A0ABY6ZGZ5</accession>
<keyword evidence="2" id="KW-1185">Reference proteome</keyword>
<name>A0ABY6ZGZ5_9BACL</name>
<organism evidence="1 2">
    <name type="scientific">Alicyclobacillus fastidiosus</name>
    <dbReference type="NCBI Taxonomy" id="392011"/>
    <lineage>
        <taxon>Bacteria</taxon>
        <taxon>Bacillati</taxon>
        <taxon>Bacillota</taxon>
        <taxon>Bacilli</taxon>
        <taxon>Bacillales</taxon>
        <taxon>Alicyclobacillaceae</taxon>
        <taxon>Alicyclobacillus</taxon>
    </lineage>
</organism>
<dbReference type="EMBL" id="CP104067">
    <property type="protein sequence ID" value="WAH42148.1"/>
    <property type="molecule type" value="Genomic_DNA"/>
</dbReference>
<evidence type="ECO:0000313" key="1">
    <source>
        <dbReference type="EMBL" id="WAH42148.1"/>
    </source>
</evidence>
<dbReference type="Proteomes" id="UP001164761">
    <property type="component" value="Chromosome"/>
</dbReference>
<gene>
    <name evidence="1" type="ORF">NZD89_01115</name>
</gene>
<proteinExistence type="predicted"/>